<proteinExistence type="predicted"/>
<dbReference type="EMBL" id="QJTJ01000002">
    <property type="protein sequence ID" value="PYF08381.1"/>
    <property type="molecule type" value="Genomic_DNA"/>
</dbReference>
<protein>
    <recommendedName>
        <fullName evidence="3">N-acetyltransferase domain-containing protein</fullName>
    </recommendedName>
</protein>
<dbReference type="RefSeq" id="WP_107931849.1">
    <property type="nucleotide sequence ID" value="NZ_CP085009.1"/>
</dbReference>
<evidence type="ECO:0000313" key="1">
    <source>
        <dbReference type="EMBL" id="PYF08381.1"/>
    </source>
</evidence>
<accession>A0A318TU34</accession>
<reference evidence="1 2" key="1">
    <citation type="submission" date="2018-06" db="EMBL/GenBank/DDBJ databases">
        <title>Genomic Encyclopedia of Archaeal and Bacterial Type Strains, Phase II (KMG-II): from individual species to whole genera.</title>
        <authorList>
            <person name="Goeker M."/>
        </authorList>
    </citation>
    <scope>NUCLEOTIDE SEQUENCE [LARGE SCALE GENOMIC DNA]</scope>
    <source>
        <strain evidence="1 2">KACC 16626</strain>
    </source>
</reference>
<organism evidence="1 2">
    <name type="scientific">Ureibacillus chungkukjangi</name>
    <dbReference type="NCBI Taxonomy" id="1202712"/>
    <lineage>
        <taxon>Bacteria</taxon>
        <taxon>Bacillati</taxon>
        <taxon>Bacillota</taxon>
        <taxon>Bacilli</taxon>
        <taxon>Bacillales</taxon>
        <taxon>Caryophanaceae</taxon>
        <taxon>Ureibacillus</taxon>
    </lineage>
</organism>
<gene>
    <name evidence="1" type="ORF">BJ095_102147</name>
</gene>
<dbReference type="InterPro" id="IPR016181">
    <property type="entry name" value="Acyl_CoA_acyltransferase"/>
</dbReference>
<dbReference type="AlphaFoldDB" id="A0A318TU34"/>
<dbReference type="OrthoDB" id="2720396at2"/>
<dbReference type="Proteomes" id="UP000247416">
    <property type="component" value="Unassembled WGS sequence"/>
</dbReference>
<sequence length="303" mass="34897">MTTGDFTIQNNNSPDIELIKELVTTWAGDDFTRDYFLRGLHINTNLVTIEALENNQLVGLLTAWKSVFHPHCTYFSIVSKSHLDYEIEAALIGSLYQLEDIQSPLQTSIWETSYKLKNFYEDNGFKEVRRTYSPLLKTSKLDYGNLHIQCLHLKDLNSVVNNPELKEELTQLVKDNYAKTHQANPVGEHSLEKWEELIFDEDTILDGSFILLKDNVVHAYALLHHSNHPNQFEFGWRGTRDDADSRILLMLTAKQINYAFEKGVQFIEAEIDTSDSAALKMLKYFSFLPAPTLITYQKTLKEV</sequence>
<keyword evidence="2" id="KW-1185">Reference proteome</keyword>
<comment type="caution">
    <text evidence="1">The sequence shown here is derived from an EMBL/GenBank/DDBJ whole genome shotgun (WGS) entry which is preliminary data.</text>
</comment>
<evidence type="ECO:0000313" key="2">
    <source>
        <dbReference type="Proteomes" id="UP000247416"/>
    </source>
</evidence>
<evidence type="ECO:0008006" key="3">
    <source>
        <dbReference type="Google" id="ProtNLM"/>
    </source>
</evidence>
<dbReference type="SUPFAM" id="SSF55729">
    <property type="entry name" value="Acyl-CoA N-acyltransferases (Nat)"/>
    <property type="match status" value="1"/>
</dbReference>
<name>A0A318TU34_9BACL</name>